<dbReference type="AlphaFoldDB" id="A0AB39YGU0"/>
<protein>
    <recommendedName>
        <fullName evidence="2">HEAT repeat protein</fullName>
    </recommendedName>
</protein>
<gene>
    <name evidence="1" type="ORF">AB5J51_34930</name>
</gene>
<dbReference type="EMBL" id="CP165727">
    <property type="protein sequence ID" value="XDV67747.1"/>
    <property type="molecule type" value="Genomic_DNA"/>
</dbReference>
<organism evidence="1">
    <name type="scientific">Streptomyces sp. R33</name>
    <dbReference type="NCBI Taxonomy" id="3238629"/>
    <lineage>
        <taxon>Bacteria</taxon>
        <taxon>Bacillati</taxon>
        <taxon>Actinomycetota</taxon>
        <taxon>Actinomycetes</taxon>
        <taxon>Kitasatosporales</taxon>
        <taxon>Streptomycetaceae</taxon>
        <taxon>Streptomyces</taxon>
    </lineage>
</organism>
<reference evidence="1" key="1">
    <citation type="submission" date="2024-08" db="EMBL/GenBank/DDBJ databases">
        <authorList>
            <person name="Yu S.T."/>
        </authorList>
    </citation>
    <scope>NUCLEOTIDE SEQUENCE</scope>
    <source>
        <strain evidence="1">R33</strain>
    </source>
</reference>
<proteinExistence type="predicted"/>
<name>A0AB39YGU0_9ACTN</name>
<evidence type="ECO:0000313" key="1">
    <source>
        <dbReference type="EMBL" id="XDV67747.1"/>
    </source>
</evidence>
<accession>A0AB39YGU0</accession>
<dbReference type="SUPFAM" id="SSF48371">
    <property type="entry name" value="ARM repeat"/>
    <property type="match status" value="1"/>
</dbReference>
<evidence type="ECO:0008006" key="2">
    <source>
        <dbReference type="Google" id="ProtNLM"/>
    </source>
</evidence>
<dbReference type="InterPro" id="IPR016024">
    <property type="entry name" value="ARM-type_fold"/>
</dbReference>
<sequence>MSRSVERLLADLDPLPYAERLRLLATTARDLARSGELPGVLAELAGRGRYERRLAALAASAGRQTEYLAQRLADPDPVVRSFARRAVRTLPVPDEAIEAAYDDASAEIRRELTQAVFRGSRRALAERLTPLVRAQWGDAEAASLLPACGPEFVSALLPELAHAVTHWHRLGRCHPGPVLDQAAAELAELPEGLRTSWWERQAPGLAAALPAAPQRVLGLLEQYGPGRLPRRLDDRVGDLIAADAERFVRWLTSPERADGYQERLLPPSRLRQLVRADPPSLPALGRRWAGRPAYLAALLKALPPGRRAAFHDAATAHLPAPDGMVPDDVLAVLPRERRQAVARRRADRARRDAGAADRVLEAVAHLPVAEARPELLAGTRSSDADTRRVAWVRFVENAVHASDAEALGEVLELMTRRLRNERDPVRSAALAALSRVPVPLLAAEASVACLERIAVDAVEARDHSDDTRRALERLVFAVLEEPAPSCVLLDWALRTLRERAVRTGRLLHGGYGGVLPRGREQRIFEVLRPWLDGRASKGEYEPLLTLVSYLGDRCRLMPELQRMLGESLEQCAGGVFPRLAGVWLSDPATRGARVAVLLEREPSAAALAPVLDVLSAHRTDLLDSALAARPPYGRFLREGSVRPLPRLERADRWVPRQQDEAAWLAEVAVGDESRTVYERADALRSAARIPDHGLEFVRRHARSADTRLAETALAAAARTVEPAVVLPELLAHAGDDHARVAVYAAGRAAAATAPTRLAELLDGLLAAPSGVKVTSRKEALRLSARFLPPRRAAALLARISGDADSHPDVATAAVSLAIGLLGTGEVWDLLETAAASGTREAGAVIAHTPVLSVAAPHRPRYARLVALLAASPQRSVAAQAVAALPDWVAYAPDAADPVRRAVCDLAPNPGWQAAATALEKIAGSGLPHPVGGGEPGSQFHRAVDGLLAVVRSGDDAEAEAERDLPALQRVRFLSQIVAAEHHGLRAALVRQLAGEPALATARVALLRRSVDLRADLPELRAALAELVAAHAGRPGLAATTAVSLRDGNRHGDRVGDPAVVLEAVRGLAQDGAPVPGLFAVALTSAMGGRCDWPAEWRALLRELRRHAETEVRDAALVAITHRE</sequence>
<dbReference type="RefSeq" id="WP_369779486.1">
    <property type="nucleotide sequence ID" value="NZ_CP165727.1"/>
</dbReference>